<organism evidence="2 3">
    <name type="scientific">Fusarium floridanum</name>
    <dbReference type="NCBI Taxonomy" id="1325733"/>
    <lineage>
        <taxon>Eukaryota</taxon>
        <taxon>Fungi</taxon>
        <taxon>Dikarya</taxon>
        <taxon>Ascomycota</taxon>
        <taxon>Pezizomycotina</taxon>
        <taxon>Sordariomycetes</taxon>
        <taxon>Hypocreomycetidae</taxon>
        <taxon>Hypocreales</taxon>
        <taxon>Nectriaceae</taxon>
        <taxon>Fusarium</taxon>
        <taxon>Fusarium solani species complex</taxon>
    </lineage>
</organism>
<accession>A0A428PLL4</accession>
<dbReference type="Proteomes" id="UP000287972">
    <property type="component" value="Unassembled WGS sequence"/>
</dbReference>
<keyword evidence="1" id="KW-1133">Transmembrane helix</keyword>
<evidence type="ECO:0000313" key="3">
    <source>
        <dbReference type="Proteomes" id="UP000287972"/>
    </source>
</evidence>
<dbReference type="AlphaFoldDB" id="A0A428PLL4"/>
<name>A0A428PLL4_9HYPO</name>
<evidence type="ECO:0000256" key="1">
    <source>
        <dbReference type="SAM" id="Phobius"/>
    </source>
</evidence>
<reference evidence="2 3" key="1">
    <citation type="submission" date="2017-06" db="EMBL/GenBank/DDBJ databases">
        <title>Comparative genomic analysis of Ambrosia Fusariam Clade fungi.</title>
        <authorList>
            <person name="Stajich J.E."/>
            <person name="Carrillo J."/>
            <person name="Kijimoto T."/>
            <person name="Eskalen A."/>
            <person name="O'Donnell K."/>
            <person name="Kasson M."/>
        </authorList>
    </citation>
    <scope>NUCLEOTIDE SEQUENCE [LARGE SCALE GENOMIC DNA]</scope>
    <source>
        <strain evidence="2 3">NRRL62606</strain>
    </source>
</reference>
<keyword evidence="1" id="KW-0812">Transmembrane</keyword>
<keyword evidence="3" id="KW-1185">Reference proteome</keyword>
<keyword evidence="1" id="KW-0472">Membrane</keyword>
<dbReference type="EMBL" id="NKCL01000722">
    <property type="protein sequence ID" value="RSL53932.1"/>
    <property type="molecule type" value="Genomic_DNA"/>
</dbReference>
<evidence type="ECO:0000313" key="2">
    <source>
        <dbReference type="EMBL" id="RSL53932.1"/>
    </source>
</evidence>
<protein>
    <submittedName>
        <fullName evidence="2">Uncharacterized protein</fullName>
    </submittedName>
</protein>
<comment type="caution">
    <text evidence="2">The sequence shown here is derived from an EMBL/GenBank/DDBJ whole genome shotgun (WGS) entry which is preliminary data.</text>
</comment>
<sequence>MSPHPAVIAVPVGAVALIIALVVITTIWRKPLRKLWDRWKTPTTTIGERHDYYSTSEAGLVPPAESPVQLREIKHFHVAVLVSDEADWLKRRNLSVSEQNTVMDRGCNYSLYINPLLMKKGEAGNLVFPSESDRKEIFAVKSTKALAQIDGILMHEFLAYRGMAEPLNSMDLPKIVMSEDPKIPERCTRKWEGIFVRDPWVFLQSWIENPEGTVQMIV</sequence>
<gene>
    <name evidence="2" type="ORF">CEP51_014804</name>
</gene>
<proteinExistence type="predicted"/>
<feature type="transmembrane region" description="Helical" evidence="1">
    <location>
        <begin position="6"/>
        <end position="28"/>
    </location>
</feature>